<dbReference type="GO" id="GO:0031929">
    <property type="term" value="P:TOR signaling"/>
    <property type="evidence" value="ECO:0007669"/>
    <property type="project" value="TreeGrafter"/>
</dbReference>
<dbReference type="Pfam" id="PF07534">
    <property type="entry name" value="TLD"/>
    <property type="match status" value="1"/>
</dbReference>
<reference evidence="12 13" key="1">
    <citation type="submission" date="2019-09" db="EMBL/GenBank/DDBJ databases">
        <title>Bird 10,000 Genomes (B10K) Project - Family phase.</title>
        <authorList>
            <person name="Zhang G."/>
        </authorList>
    </citation>
    <scope>NUCLEOTIDE SEQUENCE [LARGE SCALE GENOMIC DNA]</scope>
    <source>
        <strain evidence="12">B10K-LSUMZ-50683</strain>
        <tissue evidence="12">Muscle</tissue>
    </source>
</reference>
<dbReference type="InterPro" id="IPR006571">
    <property type="entry name" value="TLDc_dom"/>
</dbReference>
<evidence type="ECO:0000256" key="5">
    <source>
        <dbReference type="ARBA" id="ARBA00023136"/>
    </source>
</evidence>
<evidence type="ECO:0000256" key="8">
    <source>
        <dbReference type="ARBA" id="ARBA00041780"/>
    </source>
</evidence>
<dbReference type="AlphaFoldDB" id="A0A7K8NFY4"/>
<organism evidence="12 13">
    <name type="scientific">Casuarius casuarius</name>
    <name type="common">Southern cassowary</name>
    <name type="synonym">Struthio casuarius</name>
    <dbReference type="NCBI Taxonomy" id="8787"/>
    <lineage>
        <taxon>Eukaryota</taxon>
        <taxon>Metazoa</taxon>
        <taxon>Chordata</taxon>
        <taxon>Craniata</taxon>
        <taxon>Vertebrata</taxon>
        <taxon>Euteleostomi</taxon>
        <taxon>Archelosauria</taxon>
        <taxon>Archosauria</taxon>
        <taxon>Dinosauria</taxon>
        <taxon>Saurischia</taxon>
        <taxon>Theropoda</taxon>
        <taxon>Coelurosauria</taxon>
        <taxon>Aves</taxon>
        <taxon>Palaeognathae</taxon>
        <taxon>Casuariiformes</taxon>
        <taxon>Casuariidae</taxon>
        <taxon>Casuarius</taxon>
    </lineage>
</organism>
<evidence type="ECO:0000313" key="12">
    <source>
        <dbReference type="EMBL" id="NXE52200.1"/>
    </source>
</evidence>
<evidence type="ECO:0000256" key="3">
    <source>
        <dbReference type="ARBA" id="ARBA00004496"/>
    </source>
</evidence>
<feature type="region of interest" description="Disordered" evidence="10">
    <location>
        <begin position="456"/>
        <end position="477"/>
    </location>
</feature>
<dbReference type="PROSITE" id="PS51886">
    <property type="entry name" value="TLDC"/>
    <property type="match status" value="1"/>
</dbReference>
<accession>A0A7K8NFY4</accession>
<evidence type="ECO:0000256" key="6">
    <source>
        <dbReference type="ARBA" id="ARBA00023228"/>
    </source>
</evidence>
<keyword evidence="5" id="KW-0472">Membrane</keyword>
<sequence length="477" mass="52772">KMGNAESNTYQNHLSRFLPEEQTDIDGMFDTLSGSSGAAGAKNGKATKKTVTLAALQARKSITSEPLPEQMTVRLYNGMKSIDLTGKSSRASEQIAKEQFVIFMSNLLKGNADEKITIIMKMISKTEGPVKGKQIQEFTEDLIMSLVHVLNYRKELKGWNLENTRDSASGAKALASQLLSELKFADGKNPVGPQLLEATFDQSVIEDWVYRVPQISAFLSVVIRQGFHVLHSLPDQTKDIVNLVPDCKGIKGRGLISLLDIPSIIYINSHLPAELQQKWRLLFSSRVHGESFSQLCGHIVNKGPCIVILKDLDGYIFGGFASHSWEVKPQLFFFFAGDNRCFLFSVFPSLAVYTCTGYNDHYMYLNHGQQTMPNGLGMGGQHDYFGLWVDGDYGKGHSKAKPRCTTYNSPQLSAKENFTLDAMEVWAVGDLPESAVIKGKKSILDVDPEAQALLEMAGKTRQSDGLREPVEDDDDGN</sequence>
<evidence type="ECO:0000256" key="1">
    <source>
        <dbReference type="ARBA" id="ARBA00004370"/>
    </source>
</evidence>
<dbReference type="Proteomes" id="UP000524187">
    <property type="component" value="Unassembled WGS sequence"/>
</dbReference>
<evidence type="ECO:0000256" key="9">
    <source>
        <dbReference type="ARBA" id="ARBA00042134"/>
    </source>
</evidence>
<dbReference type="GO" id="GO:0005634">
    <property type="term" value="C:nucleus"/>
    <property type="evidence" value="ECO:0007669"/>
    <property type="project" value="TreeGrafter"/>
</dbReference>
<evidence type="ECO:0000259" key="11">
    <source>
        <dbReference type="PROSITE" id="PS51886"/>
    </source>
</evidence>
<dbReference type="GO" id="GO:0005764">
    <property type="term" value="C:lysosome"/>
    <property type="evidence" value="ECO:0007669"/>
    <property type="project" value="UniProtKB-SubCell"/>
</dbReference>
<proteinExistence type="predicted"/>
<evidence type="ECO:0000313" key="13">
    <source>
        <dbReference type="Proteomes" id="UP000524187"/>
    </source>
</evidence>
<dbReference type="EMBL" id="VWPT01000113">
    <property type="protein sequence ID" value="NXE52200.1"/>
    <property type="molecule type" value="Genomic_DNA"/>
</dbReference>
<feature type="non-terminal residue" evidence="12">
    <location>
        <position position="477"/>
    </location>
</feature>
<name>A0A7K8NFY4_CASCA</name>
<gene>
    <name evidence="12" type="primary">Tldc1</name>
    <name evidence="12" type="ORF">CASCAS_R04036</name>
</gene>
<feature type="non-terminal residue" evidence="12">
    <location>
        <position position="1"/>
    </location>
</feature>
<evidence type="ECO:0000256" key="2">
    <source>
        <dbReference type="ARBA" id="ARBA00004371"/>
    </source>
</evidence>
<protein>
    <recommendedName>
        <fullName evidence="7">MTOR-associated protein MEAK7</fullName>
    </recommendedName>
    <alternativeName>
        <fullName evidence="9">TBC/LysM-associated domain-containing protein 1</fullName>
    </alternativeName>
    <alternativeName>
        <fullName evidence="8">TLD domain-containing protein 1</fullName>
    </alternativeName>
</protein>
<comment type="subcellular location">
    <subcellularLocation>
        <location evidence="3">Cytoplasm</location>
    </subcellularLocation>
    <subcellularLocation>
        <location evidence="2">Lysosome</location>
    </subcellularLocation>
    <subcellularLocation>
        <location evidence="1">Membrane</location>
    </subcellularLocation>
</comment>
<keyword evidence="6" id="KW-0458">Lysosome</keyword>
<keyword evidence="13" id="KW-1185">Reference proteome</keyword>
<evidence type="ECO:0000256" key="4">
    <source>
        <dbReference type="ARBA" id="ARBA00022490"/>
    </source>
</evidence>
<feature type="domain" description="TLDc" evidence="11">
    <location>
        <begin position="257"/>
        <end position="429"/>
    </location>
</feature>
<keyword evidence="4" id="KW-0963">Cytoplasm</keyword>
<comment type="caution">
    <text evidence="12">The sequence shown here is derived from an EMBL/GenBank/DDBJ whole genome shotgun (WGS) entry which is preliminary data.</text>
</comment>
<evidence type="ECO:0000256" key="7">
    <source>
        <dbReference type="ARBA" id="ARBA00039594"/>
    </source>
</evidence>
<dbReference type="PANTHER" id="PTHR23354">
    <property type="entry name" value="NUCLEOLAR PROTEIN 7/ESTROGEN RECEPTOR COACTIVATOR-RELATED"/>
    <property type="match status" value="1"/>
</dbReference>
<dbReference type="PANTHER" id="PTHR23354:SF131">
    <property type="entry name" value="MTOR-ASSOCIATED PROTEIN MEAK7"/>
    <property type="match status" value="1"/>
</dbReference>
<dbReference type="GO" id="GO:0006979">
    <property type="term" value="P:response to oxidative stress"/>
    <property type="evidence" value="ECO:0007669"/>
    <property type="project" value="TreeGrafter"/>
</dbReference>
<evidence type="ECO:0000256" key="10">
    <source>
        <dbReference type="SAM" id="MobiDB-lite"/>
    </source>
</evidence>
<dbReference type="SMART" id="SM00584">
    <property type="entry name" value="TLDc"/>
    <property type="match status" value="1"/>
</dbReference>
<dbReference type="GO" id="GO:0016020">
    <property type="term" value="C:membrane"/>
    <property type="evidence" value="ECO:0007669"/>
    <property type="project" value="UniProtKB-SubCell"/>
</dbReference>